<protein>
    <submittedName>
        <fullName evidence="2">Uncharacterized protein</fullName>
    </submittedName>
</protein>
<feature type="transmembrane region" description="Helical" evidence="1">
    <location>
        <begin position="170"/>
        <end position="189"/>
    </location>
</feature>
<feature type="transmembrane region" description="Helical" evidence="1">
    <location>
        <begin position="114"/>
        <end position="134"/>
    </location>
</feature>
<sequence>MGMGPQAEFLAPLEGAYVLYNGRKYQRTSAVVFCLMGSWSAATVVKYLPPPYNHRRLLILALCTLIMLWDAYTVRFILAENSLRKSAEHTRAVAFIVNSTLAMTLVILCKASELPLMDVPLFHIVLNAVLLWALNFRGITAQRLQLVMLVFAFWMLCSQWLFAMYNLPRFVLECLVTAAVTQLALVANARRDTVERKKFLQDPSSLAALHHAQLASHQDDPPTLTPDVQCRIQAVHDCTALLKARPEGPEAAEVRASTPAVGQ</sequence>
<accession>A0AAW1PWT9</accession>
<gene>
    <name evidence="2" type="ORF">WJX72_000963</name>
</gene>
<keyword evidence="1" id="KW-0812">Transmembrane</keyword>
<feature type="transmembrane region" description="Helical" evidence="1">
    <location>
        <begin position="57"/>
        <end position="78"/>
    </location>
</feature>
<proteinExistence type="predicted"/>
<feature type="transmembrane region" description="Helical" evidence="1">
    <location>
        <begin position="146"/>
        <end position="164"/>
    </location>
</feature>
<reference evidence="2 3" key="1">
    <citation type="journal article" date="2024" name="Nat. Commun.">
        <title>Phylogenomics reveals the evolutionary origins of lichenization in chlorophyte algae.</title>
        <authorList>
            <person name="Puginier C."/>
            <person name="Libourel C."/>
            <person name="Otte J."/>
            <person name="Skaloud P."/>
            <person name="Haon M."/>
            <person name="Grisel S."/>
            <person name="Petersen M."/>
            <person name="Berrin J.G."/>
            <person name="Delaux P.M."/>
            <person name="Dal Grande F."/>
            <person name="Keller J."/>
        </authorList>
    </citation>
    <scope>NUCLEOTIDE SEQUENCE [LARGE SCALE GENOMIC DNA]</scope>
    <source>
        <strain evidence="2 3">SAG 2043</strain>
    </source>
</reference>
<name>A0AAW1PWT9_9CHLO</name>
<comment type="caution">
    <text evidence="2">The sequence shown here is derived from an EMBL/GenBank/DDBJ whole genome shotgun (WGS) entry which is preliminary data.</text>
</comment>
<dbReference type="EMBL" id="JALJOR010000008">
    <property type="protein sequence ID" value="KAK9812633.1"/>
    <property type="molecule type" value="Genomic_DNA"/>
</dbReference>
<evidence type="ECO:0000313" key="3">
    <source>
        <dbReference type="Proteomes" id="UP001489004"/>
    </source>
</evidence>
<evidence type="ECO:0000313" key="2">
    <source>
        <dbReference type="EMBL" id="KAK9812633.1"/>
    </source>
</evidence>
<keyword evidence="3" id="KW-1185">Reference proteome</keyword>
<dbReference type="Proteomes" id="UP001489004">
    <property type="component" value="Unassembled WGS sequence"/>
</dbReference>
<feature type="transmembrane region" description="Helical" evidence="1">
    <location>
        <begin position="90"/>
        <end position="108"/>
    </location>
</feature>
<dbReference type="AlphaFoldDB" id="A0AAW1PWT9"/>
<keyword evidence="1" id="KW-0472">Membrane</keyword>
<keyword evidence="1" id="KW-1133">Transmembrane helix</keyword>
<organism evidence="2 3">
    <name type="scientific">[Myrmecia] bisecta</name>
    <dbReference type="NCBI Taxonomy" id="41462"/>
    <lineage>
        <taxon>Eukaryota</taxon>
        <taxon>Viridiplantae</taxon>
        <taxon>Chlorophyta</taxon>
        <taxon>core chlorophytes</taxon>
        <taxon>Trebouxiophyceae</taxon>
        <taxon>Trebouxiales</taxon>
        <taxon>Trebouxiaceae</taxon>
        <taxon>Myrmecia</taxon>
    </lineage>
</organism>
<evidence type="ECO:0000256" key="1">
    <source>
        <dbReference type="SAM" id="Phobius"/>
    </source>
</evidence>